<dbReference type="Gramene" id="EFJ19400">
    <property type="protein sequence ID" value="EFJ19400"/>
    <property type="gene ID" value="SELMODRAFT_419277"/>
</dbReference>
<dbReference type="eggNOG" id="KOG2182">
    <property type="taxonomic scope" value="Eukaryota"/>
</dbReference>
<feature type="region of interest" description="Disordered" evidence="1">
    <location>
        <begin position="60"/>
        <end position="104"/>
    </location>
</feature>
<dbReference type="InterPro" id="IPR029058">
    <property type="entry name" value="AB_hydrolase_fold"/>
</dbReference>
<feature type="compositionally biased region" description="Gly residues" evidence="1">
    <location>
        <begin position="83"/>
        <end position="93"/>
    </location>
</feature>
<dbReference type="InParanoid" id="D8S8E6"/>
<dbReference type="Proteomes" id="UP000001514">
    <property type="component" value="Unassembled WGS sequence"/>
</dbReference>
<organism evidence="4">
    <name type="scientific">Selaginella moellendorffii</name>
    <name type="common">Spikemoss</name>
    <dbReference type="NCBI Taxonomy" id="88036"/>
    <lineage>
        <taxon>Eukaryota</taxon>
        <taxon>Viridiplantae</taxon>
        <taxon>Streptophyta</taxon>
        <taxon>Embryophyta</taxon>
        <taxon>Tracheophyta</taxon>
        <taxon>Lycopodiopsida</taxon>
        <taxon>Selaginellales</taxon>
        <taxon>Selaginellaceae</taxon>
        <taxon>Selaginella</taxon>
    </lineage>
</organism>
<dbReference type="EMBL" id="GL377606">
    <property type="protein sequence ID" value="EFJ19400.1"/>
    <property type="molecule type" value="Genomic_DNA"/>
</dbReference>
<reference evidence="3 4" key="1">
    <citation type="journal article" date="2011" name="Science">
        <title>The Selaginella genome identifies genetic changes associated with the evolution of vascular plants.</title>
        <authorList>
            <person name="Banks J.A."/>
            <person name="Nishiyama T."/>
            <person name="Hasebe M."/>
            <person name="Bowman J.L."/>
            <person name="Gribskov M."/>
            <person name="dePamphilis C."/>
            <person name="Albert V.A."/>
            <person name="Aono N."/>
            <person name="Aoyama T."/>
            <person name="Ambrose B.A."/>
            <person name="Ashton N.W."/>
            <person name="Axtell M.J."/>
            <person name="Barker E."/>
            <person name="Barker M.S."/>
            <person name="Bennetzen J.L."/>
            <person name="Bonawitz N.D."/>
            <person name="Chapple C."/>
            <person name="Cheng C."/>
            <person name="Correa L.G."/>
            <person name="Dacre M."/>
            <person name="DeBarry J."/>
            <person name="Dreyer I."/>
            <person name="Elias M."/>
            <person name="Engstrom E.M."/>
            <person name="Estelle M."/>
            <person name="Feng L."/>
            <person name="Finet C."/>
            <person name="Floyd S.K."/>
            <person name="Frommer W.B."/>
            <person name="Fujita T."/>
            <person name="Gramzow L."/>
            <person name="Gutensohn M."/>
            <person name="Harholt J."/>
            <person name="Hattori M."/>
            <person name="Heyl A."/>
            <person name="Hirai T."/>
            <person name="Hiwatashi Y."/>
            <person name="Ishikawa M."/>
            <person name="Iwata M."/>
            <person name="Karol K.G."/>
            <person name="Koehler B."/>
            <person name="Kolukisaoglu U."/>
            <person name="Kubo M."/>
            <person name="Kurata T."/>
            <person name="Lalonde S."/>
            <person name="Li K."/>
            <person name="Li Y."/>
            <person name="Litt A."/>
            <person name="Lyons E."/>
            <person name="Manning G."/>
            <person name="Maruyama T."/>
            <person name="Michael T.P."/>
            <person name="Mikami K."/>
            <person name="Miyazaki S."/>
            <person name="Morinaga S."/>
            <person name="Murata T."/>
            <person name="Mueller-Roeber B."/>
            <person name="Nelson D.R."/>
            <person name="Obara M."/>
            <person name="Oguri Y."/>
            <person name="Olmstead R.G."/>
            <person name="Onodera N."/>
            <person name="Petersen B.L."/>
            <person name="Pils B."/>
            <person name="Prigge M."/>
            <person name="Rensing S.A."/>
            <person name="Riano-Pachon D.M."/>
            <person name="Roberts A.W."/>
            <person name="Sato Y."/>
            <person name="Scheller H.V."/>
            <person name="Schulz B."/>
            <person name="Schulz C."/>
            <person name="Shakirov E.V."/>
            <person name="Shibagaki N."/>
            <person name="Shinohara N."/>
            <person name="Shippen D.E."/>
            <person name="Soerensen I."/>
            <person name="Sotooka R."/>
            <person name="Sugimoto N."/>
            <person name="Sugita M."/>
            <person name="Sumikawa N."/>
            <person name="Tanurdzic M."/>
            <person name="Theissen G."/>
            <person name="Ulvskov P."/>
            <person name="Wakazuki S."/>
            <person name="Weng J.K."/>
            <person name="Willats W.W."/>
            <person name="Wipf D."/>
            <person name="Wolf P.G."/>
            <person name="Yang L."/>
            <person name="Zimmer A.D."/>
            <person name="Zhu Q."/>
            <person name="Mitros T."/>
            <person name="Hellsten U."/>
            <person name="Loque D."/>
            <person name="Otillar R."/>
            <person name="Salamov A."/>
            <person name="Schmutz J."/>
            <person name="Shapiro H."/>
            <person name="Lindquist E."/>
            <person name="Lucas S."/>
            <person name="Rokhsar D."/>
            <person name="Grigoriev I.V."/>
        </authorList>
    </citation>
    <scope>NUCLEOTIDE SEQUENCE [LARGE SCALE GENOMIC DNA]</scope>
</reference>
<protein>
    <recommendedName>
        <fullName evidence="2">Toc75-like second POTRA domain-containing protein</fullName>
    </recommendedName>
</protein>
<dbReference type="HOGENOM" id="CLU_324011_0_0_1"/>
<dbReference type="Pfam" id="PF25280">
    <property type="entry name" value="POTRA2_Toc75"/>
    <property type="match status" value="1"/>
</dbReference>
<accession>D8S8E6</accession>
<evidence type="ECO:0000313" key="3">
    <source>
        <dbReference type="EMBL" id="EFJ19400.1"/>
    </source>
</evidence>
<dbReference type="InterPro" id="IPR039910">
    <property type="entry name" value="D15-like"/>
</dbReference>
<dbReference type="STRING" id="88036.D8S8E6"/>
<dbReference type="GO" id="GO:0045037">
    <property type="term" value="P:protein import into chloroplast stroma"/>
    <property type="evidence" value="ECO:0000318"/>
    <property type="project" value="GO_Central"/>
</dbReference>
<dbReference type="GO" id="GO:0009658">
    <property type="term" value="P:chloroplast organization"/>
    <property type="evidence" value="ECO:0000318"/>
    <property type="project" value="GO_Central"/>
</dbReference>
<dbReference type="Pfam" id="PF05577">
    <property type="entry name" value="Peptidase_S28"/>
    <property type="match status" value="1"/>
</dbReference>
<dbReference type="SUPFAM" id="SSF53474">
    <property type="entry name" value="alpha/beta-Hydrolases"/>
    <property type="match status" value="1"/>
</dbReference>
<dbReference type="GO" id="GO:0009707">
    <property type="term" value="C:chloroplast outer membrane"/>
    <property type="evidence" value="ECO:0000318"/>
    <property type="project" value="GO_Central"/>
</dbReference>
<dbReference type="KEGG" id="smo:SELMODRAFT_419277"/>
<name>D8S8E6_SELML</name>
<evidence type="ECO:0000259" key="2">
    <source>
        <dbReference type="Pfam" id="PF25280"/>
    </source>
</evidence>
<dbReference type="Gene3D" id="3.10.20.310">
    <property type="entry name" value="membrane protein fhac"/>
    <property type="match status" value="1"/>
</dbReference>
<feature type="domain" description="Toc75-like second POTRA" evidence="2">
    <location>
        <begin position="166"/>
        <end position="232"/>
    </location>
</feature>
<keyword evidence="4" id="KW-1185">Reference proteome</keyword>
<evidence type="ECO:0000313" key="4">
    <source>
        <dbReference type="Proteomes" id="UP000001514"/>
    </source>
</evidence>
<dbReference type="MEROPS" id="S28.005"/>
<dbReference type="PANTHER" id="PTHR12815:SF46">
    <property type="entry name" value="BACTERIAL SURFACE ANTIGEN (D15) DOMAIN-CONTAINING PROTEIN"/>
    <property type="match status" value="1"/>
</dbReference>
<dbReference type="InterPro" id="IPR057355">
    <property type="entry name" value="POTRA2_Toc75"/>
</dbReference>
<evidence type="ECO:0000256" key="1">
    <source>
        <dbReference type="SAM" id="MobiDB-lite"/>
    </source>
</evidence>
<dbReference type="GO" id="GO:0070008">
    <property type="term" value="F:serine-type exopeptidase activity"/>
    <property type="evidence" value="ECO:0007669"/>
    <property type="project" value="InterPro"/>
</dbReference>
<sequence>MSCCSIQALGTAAPAAARFDLHSHRARLELAFHTPFDLPPVAPVRTCSLGFFKKITSLAGAPGNPSKPRGESGNPIESTPFTGAGGGSGGNRGNSGNDSGFQEHDGWDFSLPSGRVSSSMVEETQEEESSSSVPARIRAFYCVNVGPVSDDHGWRAFAREDELWGPCLLPCFVQADITSQLVRRGCYGDRNTLVWIKEEVENWYRRQGFGLAKVRGFTGSSTGVLCCRVSEGTITDTRVSFKDVEGNAIQGLTSRETIFRELPRTVMEGMPYNSNAIKQALQSLRQLQLFEKVNVDVRRNDLDGVSLRFFIQEKPQDACDFQTGLSFFSSDSGKPILASIRPAGTLSVEHRNIAGKNRTLHGSINSNDLLRPQDDSQFKLEYAHPYVDGPKDKIFRVGCYNSRKLTAVLSHPTSREQTPVVWVDHAGFKTSITEKLSKGSKLVYGFVVEEVSTRDVLGPVQTPDDRDLLSDGIDRVPFLNVKITRDNTRLVHGVGLGSKTTSFFNKHLLSTTRFLPLPSTTPDSFPLVILRARYGGMLGMAPSYLAFANPRASNASCWSFFELMAEARVPIRRQHYAYSYVESFAALDRGVRFWRNEDTGILLGLGVKVGYPGFPSKDLARQFKAGVVTLEHRYYGYSFPSKDFKYLTVEQSLADHAAFIEYYQTFINKKCNKHANKWIVIGGSYSGALSAWFRLKYPHLVVGSWASSAVVDAILDYKAFDKQIGISAGLECAQALRKITDLVEIGLRENATNLKSLFSAQELEDDDFSSFIADGASFSILYGQSDIRCSNLLDAKNDNLKLVICKFTIDIYDVKILKEKALKMDISEVAIDVDKLGLFQTYCDVGGIHSKRLNIQKEDIHICNCDCMEDLHNNPMFLVHNMHHKHIIIWCTSLQDNPYHCYNQN</sequence>
<dbReference type="InterPro" id="IPR008758">
    <property type="entry name" value="Peptidase_S28"/>
</dbReference>
<proteinExistence type="predicted"/>
<dbReference type="Gene3D" id="1.20.120.980">
    <property type="entry name" value="Serine carboxypeptidase S28, SKS domain"/>
    <property type="match status" value="1"/>
</dbReference>
<dbReference type="Gene3D" id="3.40.50.1820">
    <property type="entry name" value="alpha/beta hydrolase"/>
    <property type="match status" value="1"/>
</dbReference>
<dbReference type="InterPro" id="IPR042269">
    <property type="entry name" value="Ser_carbopepase_S28_SKS"/>
</dbReference>
<dbReference type="GO" id="GO:0006508">
    <property type="term" value="P:proteolysis"/>
    <property type="evidence" value="ECO:0007669"/>
    <property type="project" value="InterPro"/>
</dbReference>
<gene>
    <name evidence="3" type="ORF">SELMODRAFT_419277</name>
</gene>
<dbReference type="AlphaFoldDB" id="D8S8E6"/>
<dbReference type="PANTHER" id="PTHR12815">
    <property type="entry name" value="SORTING AND ASSEMBLY MACHINERY SAMM50 PROTEIN FAMILY MEMBER"/>
    <property type="match status" value="1"/>
</dbReference>